<sequence>MSSVMGYKLLNRIQERQREALIAKQQTEEMFNKVKHAIAALSESHELLQRKVSKTGLITNEVAVGFSEVSKGVETQAVSVGDITELLQQSHEDISVVNHHSQVMKELSHETAAISQKGNNQIVDVKQRIEVVEGIVESIVASMQQLNDQNQEISAILTTITDISNQTNLLALNAAIEAARAGEHGKGFAVVSSEVRKLAEHSGRSVEEISEILHLIQQSTDGLTEQVKRGKAAIQDSKHAVQESEQVLGQITSITQQVVQQASEVEEKTNTIKKSSDSIVFEVTSISSVTEQSGAAAQEITAHVEEQKATVEQMLKSFQELEQLIQELKNLAESSN</sequence>
<accession>A0ABY3SS00</accession>
<dbReference type="RefSeq" id="WP_235122447.1">
    <property type="nucleotide sequence ID" value="NZ_CP090978.1"/>
</dbReference>
<dbReference type="PROSITE" id="PS50111">
    <property type="entry name" value="CHEMOTAXIS_TRANSDUC_2"/>
    <property type="match status" value="1"/>
</dbReference>
<evidence type="ECO:0000256" key="2">
    <source>
        <dbReference type="PROSITE-ProRule" id="PRU00284"/>
    </source>
</evidence>
<dbReference type="SMART" id="SM00283">
    <property type="entry name" value="MA"/>
    <property type="match status" value="1"/>
</dbReference>
<reference evidence="5 6" key="1">
    <citation type="journal article" date="2024" name="Int. J. Syst. Evol. Microbiol.">
        <title>Paenibacillus hexagrammi sp. nov., a novel bacterium isolated from the gut content of Hexagrammos agrammus.</title>
        <authorList>
            <person name="Jung H.K."/>
            <person name="Kim D.G."/>
            <person name="Zin H."/>
            <person name="Park J."/>
            <person name="Jung H."/>
            <person name="Kim Y.O."/>
            <person name="Kong H.J."/>
            <person name="Kim J.W."/>
            <person name="Kim Y.S."/>
        </authorList>
    </citation>
    <scope>NUCLEOTIDE SEQUENCE [LARGE SCALE GENOMIC DNA]</scope>
    <source>
        <strain evidence="5 6">YPD9-1</strain>
    </source>
</reference>
<feature type="coiled-coil region" evidence="3">
    <location>
        <begin position="304"/>
        <end position="334"/>
    </location>
</feature>
<evidence type="ECO:0000313" key="5">
    <source>
        <dbReference type="EMBL" id="UJF35890.1"/>
    </source>
</evidence>
<feature type="domain" description="Methyl-accepting transducer" evidence="4">
    <location>
        <begin position="51"/>
        <end position="308"/>
    </location>
</feature>
<evidence type="ECO:0000313" key="6">
    <source>
        <dbReference type="Proteomes" id="UP001649230"/>
    </source>
</evidence>
<dbReference type="Gene3D" id="1.10.287.950">
    <property type="entry name" value="Methyl-accepting chemotaxis protein"/>
    <property type="match status" value="1"/>
</dbReference>
<dbReference type="PANTHER" id="PTHR32089:SF112">
    <property type="entry name" value="LYSOZYME-LIKE PROTEIN-RELATED"/>
    <property type="match status" value="1"/>
</dbReference>
<evidence type="ECO:0000259" key="4">
    <source>
        <dbReference type="PROSITE" id="PS50111"/>
    </source>
</evidence>
<dbReference type="Pfam" id="PF00015">
    <property type="entry name" value="MCPsignal"/>
    <property type="match status" value="1"/>
</dbReference>
<evidence type="ECO:0000256" key="3">
    <source>
        <dbReference type="SAM" id="Coils"/>
    </source>
</evidence>
<protein>
    <submittedName>
        <fullName evidence="5">Methyl-accepting chemotaxis protein</fullName>
    </submittedName>
</protein>
<keyword evidence="6" id="KW-1185">Reference proteome</keyword>
<dbReference type="InterPro" id="IPR004089">
    <property type="entry name" value="MCPsignal_dom"/>
</dbReference>
<keyword evidence="1 2" id="KW-0807">Transducer</keyword>
<dbReference type="PANTHER" id="PTHR32089">
    <property type="entry name" value="METHYL-ACCEPTING CHEMOTAXIS PROTEIN MCPB"/>
    <property type="match status" value="1"/>
</dbReference>
<dbReference type="Proteomes" id="UP001649230">
    <property type="component" value="Chromosome"/>
</dbReference>
<dbReference type="SUPFAM" id="SSF58104">
    <property type="entry name" value="Methyl-accepting chemotaxis protein (MCP) signaling domain"/>
    <property type="match status" value="1"/>
</dbReference>
<gene>
    <name evidence="5" type="ORF">L0M14_12880</name>
</gene>
<organism evidence="5 6">
    <name type="scientific">Paenibacillus hexagrammi</name>
    <dbReference type="NCBI Taxonomy" id="2908839"/>
    <lineage>
        <taxon>Bacteria</taxon>
        <taxon>Bacillati</taxon>
        <taxon>Bacillota</taxon>
        <taxon>Bacilli</taxon>
        <taxon>Bacillales</taxon>
        <taxon>Paenibacillaceae</taxon>
        <taxon>Paenibacillus</taxon>
    </lineage>
</organism>
<dbReference type="EMBL" id="CP090978">
    <property type="protein sequence ID" value="UJF35890.1"/>
    <property type="molecule type" value="Genomic_DNA"/>
</dbReference>
<name>A0ABY3SS00_9BACL</name>
<evidence type="ECO:0000256" key="1">
    <source>
        <dbReference type="ARBA" id="ARBA00023224"/>
    </source>
</evidence>
<proteinExistence type="predicted"/>
<keyword evidence="3" id="KW-0175">Coiled coil</keyword>